<dbReference type="CDD" id="cd21037">
    <property type="entry name" value="MLKL_NTD"/>
    <property type="match status" value="1"/>
</dbReference>
<evidence type="ECO:0000313" key="4">
    <source>
        <dbReference type="Proteomes" id="UP000693946"/>
    </source>
</evidence>
<comment type="caution">
    <text evidence="3">The sequence shown here is derived from an EMBL/GenBank/DDBJ whole genome shotgun (WGS) entry which is preliminary data.</text>
</comment>
<organism evidence="3 4">
    <name type="scientific">Solea senegalensis</name>
    <name type="common">Senegalese sole</name>
    <dbReference type="NCBI Taxonomy" id="28829"/>
    <lineage>
        <taxon>Eukaryota</taxon>
        <taxon>Metazoa</taxon>
        <taxon>Chordata</taxon>
        <taxon>Craniata</taxon>
        <taxon>Vertebrata</taxon>
        <taxon>Euteleostomi</taxon>
        <taxon>Actinopterygii</taxon>
        <taxon>Neopterygii</taxon>
        <taxon>Teleostei</taxon>
        <taxon>Neoteleostei</taxon>
        <taxon>Acanthomorphata</taxon>
        <taxon>Carangaria</taxon>
        <taxon>Pleuronectiformes</taxon>
        <taxon>Pleuronectoidei</taxon>
        <taxon>Soleidae</taxon>
        <taxon>Solea</taxon>
    </lineage>
</organism>
<feature type="region of interest" description="Disordered" evidence="1">
    <location>
        <begin position="163"/>
        <end position="187"/>
    </location>
</feature>
<keyword evidence="4" id="KW-1185">Reference proteome</keyword>
<proteinExistence type="predicted"/>
<dbReference type="InterPro" id="IPR059179">
    <property type="entry name" value="MLKL-like_MCAfunc"/>
</dbReference>
<dbReference type="InterPro" id="IPR054000">
    <property type="entry name" value="MLKL_N"/>
</dbReference>
<evidence type="ECO:0000259" key="2">
    <source>
        <dbReference type="Pfam" id="PF22215"/>
    </source>
</evidence>
<gene>
    <name evidence="3" type="ORF">JOB18_012451</name>
</gene>
<accession>A0AAV6SYS5</accession>
<dbReference type="AlphaFoldDB" id="A0AAV6SYS5"/>
<feature type="domain" description="Mixed lineage kinase" evidence="2">
    <location>
        <begin position="24"/>
        <end position="157"/>
    </location>
</feature>
<dbReference type="Proteomes" id="UP000693946">
    <property type="component" value="Linkage Group LG10"/>
</dbReference>
<evidence type="ECO:0000256" key="1">
    <source>
        <dbReference type="SAM" id="MobiDB-lite"/>
    </source>
</evidence>
<evidence type="ECO:0000313" key="3">
    <source>
        <dbReference type="EMBL" id="KAG7522061.1"/>
    </source>
</evidence>
<feature type="compositionally biased region" description="Pro residues" evidence="1">
    <location>
        <begin position="169"/>
        <end position="187"/>
    </location>
</feature>
<reference evidence="3 4" key="1">
    <citation type="journal article" date="2021" name="Sci. Rep.">
        <title>Chromosome anchoring in Senegalese sole (Solea senegalensis) reveals sex-associated markers and genome rearrangements in flatfish.</title>
        <authorList>
            <person name="Guerrero-Cozar I."/>
            <person name="Gomez-Garrido J."/>
            <person name="Berbel C."/>
            <person name="Martinez-Blanch J.F."/>
            <person name="Alioto T."/>
            <person name="Claros M.G."/>
            <person name="Gagnaire P.A."/>
            <person name="Manchado M."/>
        </authorList>
    </citation>
    <scope>NUCLEOTIDE SEQUENCE [LARGE SCALE GENOMIC DNA]</scope>
    <source>
        <strain evidence="3">Sse05_10M</strain>
    </source>
</reference>
<dbReference type="Pfam" id="PF22215">
    <property type="entry name" value="MLKL_N"/>
    <property type="match status" value="1"/>
</dbReference>
<dbReference type="EMBL" id="JAGKHQ010000002">
    <property type="protein sequence ID" value="KAG7522061.1"/>
    <property type="molecule type" value="Genomic_DNA"/>
</dbReference>
<sequence length="266" mass="29934">MLRHEFTFTFGFSLHRQLIMDKVEMILTVSGLIYKLYEMIETTKANKERCHRVAERVRILEQLVCTVKQRGPDHISDIVGKALNELWFTLLSAKELMMKFTKSKTVKNFALSRGNEERFLKINQRLTENIQVLSATLQVEQGNILQRVYESVSVINQNDMQPLGTAALTPPPLPTPPTSPPMPTPPSPPMPPFMPLPCLHPYAPPMPTPFMPPPMPTPLYPSHAYTFAHASVSPANSQTCPLFHAPPSVRYLSYHAWAVLHVPSAG</sequence>
<protein>
    <recommendedName>
        <fullName evidence="2">Mixed lineage kinase domain-containing protein</fullName>
    </recommendedName>
</protein>
<name>A0AAV6SYS5_SOLSE</name>